<accession>A0A2Z4Q8K0</accession>
<dbReference type="Proteomes" id="UP000250774">
    <property type="component" value="Segment"/>
</dbReference>
<protein>
    <submittedName>
        <fullName evidence="2">Hydrolase</fullName>
    </submittedName>
</protein>
<feature type="domain" description="SGNH hydrolase-type esterase" evidence="1">
    <location>
        <begin position="268"/>
        <end position="406"/>
    </location>
</feature>
<organism evidence="2 3">
    <name type="scientific">Gordonia phage Suzy</name>
    <dbReference type="NCBI Taxonomy" id="2201430"/>
    <lineage>
        <taxon>Viruses</taxon>
        <taxon>Duplodnaviria</taxon>
        <taxon>Heunggongvirae</taxon>
        <taxon>Uroviricota</taxon>
        <taxon>Caudoviricetes</taxon>
        <taxon>Terapinvirus</taxon>
        <taxon>Terapinvirus suzy</taxon>
    </lineage>
</organism>
<evidence type="ECO:0000313" key="3">
    <source>
        <dbReference type="Proteomes" id="UP000250774"/>
    </source>
</evidence>
<dbReference type="InterPro" id="IPR036514">
    <property type="entry name" value="SGNH_hydro_sf"/>
</dbReference>
<dbReference type="Pfam" id="PF13472">
    <property type="entry name" value="Lipase_GDSL_2"/>
    <property type="match status" value="1"/>
</dbReference>
<dbReference type="SUPFAM" id="SSF52266">
    <property type="entry name" value="SGNH hydrolase"/>
    <property type="match status" value="1"/>
</dbReference>
<keyword evidence="2" id="KW-0378">Hydrolase</keyword>
<reference evidence="3" key="1">
    <citation type="submission" date="2018-04" db="EMBL/GenBank/DDBJ databases">
        <authorList>
            <person name="Harrington T."/>
            <person name="Washburn E."/>
            <person name="Bricker J."/>
            <person name="McKinney A."/>
            <person name="Betsko A.J."/>
            <person name="Garlena R.A."/>
            <person name="Russell D.A."/>
            <person name="Pope W.A."/>
            <person name="Jacobs-Sera D."/>
            <person name="Hatfull G.F."/>
        </authorList>
    </citation>
    <scope>NUCLEOTIDE SEQUENCE [LARGE SCALE GENOMIC DNA]</scope>
</reference>
<dbReference type="InterPro" id="IPR013830">
    <property type="entry name" value="SGNH_hydro"/>
</dbReference>
<evidence type="ECO:0000313" key="2">
    <source>
        <dbReference type="EMBL" id="AWY06109.1"/>
    </source>
</evidence>
<dbReference type="RefSeq" id="YP_009802965.1">
    <property type="nucleotide sequence ID" value="NC_047990.1"/>
</dbReference>
<sequence length="420" mass="45232">MPSVWYIGNADERAVPFGDQIFVWRDSNGWSLDESVFTNEQLNTLDADPSFLLGQNGPRENPPWTADTSIGRESVYLKQIKGIVDSFGQVKGRRLHAALSRAYAGTGVCDILNIGDSVSTPYTGASFDFPRSWHRMFKESLIFSGYFDGGTGIVPCLQGNAQAIDDRITLSGTWNTNNVAYLQAGPGSPILDFYPNMETSRIEVHYSNAGAGFEVEVTGQGEAESVVPDGSPTLGVYARTVPNGDHEVQVTAQEGAIIFNVAAKASSGIRFHNMGKYGMTAQGFLANHNFVRTVVESSMPNPDALILSCGANDLTNGRSPAQIVQDLGTIAGMCPTSDLVVCVEPQTTTEVADAVWESLHQRLIAFARSRGAILVDWHDMFGGRQLINQLGYVGADNKHPNATAQAAMAAQFKSSIGLLL</sequence>
<keyword evidence="3" id="KW-1185">Reference proteome</keyword>
<dbReference type="KEGG" id="vg:54993523"/>
<evidence type="ECO:0000259" key="1">
    <source>
        <dbReference type="Pfam" id="PF13472"/>
    </source>
</evidence>
<dbReference type="GeneID" id="54993523"/>
<gene>
    <name evidence="2" type="primary">4</name>
    <name evidence="2" type="ORF">PBI_SUZY_4</name>
</gene>
<dbReference type="GO" id="GO:0016787">
    <property type="term" value="F:hydrolase activity"/>
    <property type="evidence" value="ECO:0007669"/>
    <property type="project" value="UniProtKB-KW"/>
</dbReference>
<name>A0A2Z4Q8K0_9CAUD</name>
<dbReference type="EMBL" id="MH271313">
    <property type="protein sequence ID" value="AWY06109.1"/>
    <property type="molecule type" value="Genomic_DNA"/>
</dbReference>
<dbReference type="Gene3D" id="3.40.50.1110">
    <property type="entry name" value="SGNH hydrolase"/>
    <property type="match status" value="1"/>
</dbReference>
<proteinExistence type="predicted"/>